<dbReference type="Proteomes" id="UP000008974">
    <property type="component" value="Unassembled WGS sequence"/>
</dbReference>
<evidence type="ECO:0000313" key="1">
    <source>
        <dbReference type="EMBL" id="EFO62774.1"/>
    </source>
</evidence>
<gene>
    <name evidence="1" type="ORF">GLP15_3584</name>
</gene>
<dbReference type="VEuPathDB" id="GiardiaDB:GLP15_3584"/>
<accession>E1F437</accession>
<sequence>MDLPLPCEVAPFPQSQTDSMRFCPPKLLPIISSQVLKAEAASRGE</sequence>
<organism evidence="1 2">
    <name type="scientific">Giardia intestinalis (strain P15)</name>
    <name type="common">Giardia lamblia</name>
    <dbReference type="NCBI Taxonomy" id="658858"/>
    <lineage>
        <taxon>Eukaryota</taxon>
        <taxon>Metamonada</taxon>
        <taxon>Diplomonadida</taxon>
        <taxon>Hexamitidae</taxon>
        <taxon>Giardiinae</taxon>
        <taxon>Giardia</taxon>
    </lineage>
</organism>
<protein>
    <submittedName>
        <fullName evidence="1">Uncharacterized protein</fullName>
    </submittedName>
</protein>
<name>E1F437_GIAIA</name>
<dbReference type="EMBL" id="ACVC01000161">
    <property type="protein sequence ID" value="EFO62774.1"/>
    <property type="molecule type" value="Genomic_DNA"/>
</dbReference>
<proteinExistence type="predicted"/>
<reference evidence="1 2" key="1">
    <citation type="journal article" date="2010" name="BMC Genomics">
        <title>Genome analysis and comparative genomics of a Giardia intestinalis assemblage E isolate.</title>
        <authorList>
            <person name="Jerlstrom-Hultqvist J."/>
            <person name="Franzen O."/>
            <person name="Ankarklev J."/>
            <person name="Xu F."/>
            <person name="Nohynkova E."/>
            <person name="Andersson J.O."/>
            <person name="Svard S.G."/>
            <person name="Andersson B."/>
        </authorList>
    </citation>
    <scope>NUCLEOTIDE SEQUENCE [LARGE SCALE GENOMIC DNA]</scope>
    <source>
        <strain evidence="1 2">P15</strain>
    </source>
</reference>
<dbReference type="AlphaFoldDB" id="E1F437"/>
<dbReference type="OrthoDB" id="10320925at2759"/>
<comment type="caution">
    <text evidence="1">The sequence shown here is derived from an EMBL/GenBank/DDBJ whole genome shotgun (WGS) entry which is preliminary data.</text>
</comment>
<evidence type="ECO:0000313" key="2">
    <source>
        <dbReference type="Proteomes" id="UP000008974"/>
    </source>
</evidence>